<dbReference type="InterPro" id="IPR029055">
    <property type="entry name" value="Ntn_hydrolases_N"/>
</dbReference>
<evidence type="ECO:0000256" key="3">
    <source>
        <dbReference type="ARBA" id="ARBA00048741"/>
    </source>
</evidence>
<dbReference type="Gene3D" id="3.40.50.620">
    <property type="entry name" value="HUPs"/>
    <property type="match status" value="1"/>
</dbReference>
<dbReference type="Gene3D" id="3.60.20.10">
    <property type="entry name" value="Glutamine Phosphoribosylpyrophosphate, subunit 1, domain 1"/>
    <property type="match status" value="1"/>
</dbReference>
<dbReference type="PROSITE" id="PS51278">
    <property type="entry name" value="GATASE_TYPE_2"/>
    <property type="match status" value="1"/>
</dbReference>
<gene>
    <name evidence="5" type="ORF">JF539_17030</name>
</gene>
<dbReference type="InterPro" id="IPR001962">
    <property type="entry name" value="Asn_synthase"/>
</dbReference>
<dbReference type="CDD" id="cd01991">
    <property type="entry name" value="Asn_synthase_B_C"/>
    <property type="match status" value="1"/>
</dbReference>
<dbReference type="Proteomes" id="UP000664096">
    <property type="component" value="Unassembled WGS sequence"/>
</dbReference>
<reference evidence="5" key="1">
    <citation type="submission" date="2020-12" db="EMBL/GenBank/DDBJ databases">
        <title>Oil enriched cultivation method for isolating marine PHA-producing bacteria.</title>
        <authorList>
            <person name="Zheng W."/>
            <person name="Yu S."/>
            <person name="Huang Y."/>
        </authorList>
    </citation>
    <scope>NUCLEOTIDE SEQUENCE</scope>
    <source>
        <strain evidence="5">SY-2-12</strain>
    </source>
</reference>
<evidence type="ECO:0000256" key="2">
    <source>
        <dbReference type="ARBA" id="ARBA00012737"/>
    </source>
</evidence>
<dbReference type="SUPFAM" id="SSF52402">
    <property type="entry name" value="Adenine nucleotide alpha hydrolases-like"/>
    <property type="match status" value="1"/>
</dbReference>
<dbReference type="PANTHER" id="PTHR43284">
    <property type="entry name" value="ASPARAGINE SYNTHETASE (GLUTAMINE-HYDROLYZING)"/>
    <property type="match status" value="1"/>
</dbReference>
<dbReference type="Pfam" id="PF13537">
    <property type="entry name" value="GATase_7"/>
    <property type="match status" value="1"/>
</dbReference>
<name>A0A939J332_9HYPH</name>
<dbReference type="RefSeq" id="WP_207141893.1">
    <property type="nucleotide sequence ID" value="NZ_JAEKJZ010000003.1"/>
</dbReference>
<dbReference type="GO" id="GO:0005829">
    <property type="term" value="C:cytosol"/>
    <property type="evidence" value="ECO:0007669"/>
    <property type="project" value="TreeGrafter"/>
</dbReference>
<evidence type="ECO:0000313" key="6">
    <source>
        <dbReference type="Proteomes" id="UP000664096"/>
    </source>
</evidence>
<dbReference type="InterPro" id="IPR014729">
    <property type="entry name" value="Rossmann-like_a/b/a_fold"/>
</dbReference>
<evidence type="ECO:0000313" key="5">
    <source>
        <dbReference type="EMBL" id="MBN9672058.1"/>
    </source>
</evidence>
<dbReference type="Pfam" id="PF00733">
    <property type="entry name" value="Asn_synthase"/>
    <property type="match status" value="1"/>
</dbReference>
<accession>A0A939J332</accession>
<comment type="catalytic activity">
    <reaction evidence="3">
        <text>L-aspartate + L-glutamine + ATP + H2O = L-asparagine + L-glutamate + AMP + diphosphate + H(+)</text>
        <dbReference type="Rhea" id="RHEA:12228"/>
        <dbReference type="ChEBI" id="CHEBI:15377"/>
        <dbReference type="ChEBI" id="CHEBI:15378"/>
        <dbReference type="ChEBI" id="CHEBI:29985"/>
        <dbReference type="ChEBI" id="CHEBI:29991"/>
        <dbReference type="ChEBI" id="CHEBI:30616"/>
        <dbReference type="ChEBI" id="CHEBI:33019"/>
        <dbReference type="ChEBI" id="CHEBI:58048"/>
        <dbReference type="ChEBI" id="CHEBI:58359"/>
        <dbReference type="ChEBI" id="CHEBI:456215"/>
        <dbReference type="EC" id="6.3.5.4"/>
    </reaction>
</comment>
<sequence length="470" mass="52307">MCSFLFSSLPPANDDFNRIMSLRGPDHTQGITINGYFFCHNLLSMRGDFVGQPFVSDDEKIVIMFNGEIYSCPDDYESEVRYLHDLYKEHGGALFSKLDGEYAIIIADFENNVLHVARDCFGTKPLFFGARGGAFGFASYRDPLTVLGFDEIRPLKPNHSVEYALDGTNVVERETYAFNIAQFKTGLDDWCEAFDRSVAKRVKHLRGGPFVGLSSGYDSGAIAASLIAQNKDFLSVTVEGREDPDIIGARLSAVRGSGNQAVVIPETDLVVEDLRGWLQNRVEDQPYFIVNDDGERLEAGKSIFKDNAALILSGVCGRAKKEGALVYLSGSGADEIYADYGHGGHKFFAHSNFGGLFPNNLLGRFPWASVFGSTQAAYLSKEEMVAGSFGMEARYPFLDLAVVQEFLNLTAEVKNSEYKSVIRGYLRRRDFPVKENVKIGFGFTKENNPKAKKKKKLSTKLKRMLGYKKR</sequence>
<dbReference type="EMBL" id="JAEKJZ010000003">
    <property type="protein sequence ID" value="MBN9672058.1"/>
    <property type="molecule type" value="Genomic_DNA"/>
</dbReference>
<comment type="caution">
    <text evidence="5">The sequence shown here is derived from an EMBL/GenBank/DDBJ whole genome shotgun (WGS) entry which is preliminary data.</text>
</comment>
<dbReference type="SUPFAM" id="SSF56235">
    <property type="entry name" value="N-terminal nucleophile aminohydrolases (Ntn hydrolases)"/>
    <property type="match status" value="1"/>
</dbReference>
<dbReference type="AlphaFoldDB" id="A0A939J332"/>
<dbReference type="PANTHER" id="PTHR43284:SF1">
    <property type="entry name" value="ASPARAGINE SYNTHETASE"/>
    <property type="match status" value="1"/>
</dbReference>
<protein>
    <recommendedName>
        <fullName evidence="2">asparagine synthase (glutamine-hydrolyzing)</fullName>
        <ecNumber evidence="2">6.3.5.4</ecNumber>
    </recommendedName>
</protein>
<evidence type="ECO:0000256" key="1">
    <source>
        <dbReference type="ARBA" id="ARBA00005187"/>
    </source>
</evidence>
<proteinExistence type="predicted"/>
<dbReference type="GO" id="GO:0004066">
    <property type="term" value="F:asparagine synthase (glutamine-hydrolyzing) activity"/>
    <property type="evidence" value="ECO:0007669"/>
    <property type="project" value="UniProtKB-EC"/>
</dbReference>
<dbReference type="InterPro" id="IPR051786">
    <property type="entry name" value="ASN_synthetase/amidase"/>
</dbReference>
<dbReference type="InterPro" id="IPR017932">
    <property type="entry name" value="GATase_2_dom"/>
</dbReference>
<comment type="pathway">
    <text evidence="1">Amino-acid biosynthesis; L-asparagine biosynthesis; L-asparagine from L-aspartate (L-Gln route): step 1/1.</text>
</comment>
<feature type="domain" description="Glutamine amidotransferase type-2" evidence="4">
    <location>
        <begin position="2"/>
        <end position="166"/>
    </location>
</feature>
<organism evidence="5 6">
    <name type="scientific">Roseibium aggregatum</name>
    <dbReference type="NCBI Taxonomy" id="187304"/>
    <lineage>
        <taxon>Bacteria</taxon>
        <taxon>Pseudomonadati</taxon>
        <taxon>Pseudomonadota</taxon>
        <taxon>Alphaproteobacteria</taxon>
        <taxon>Hyphomicrobiales</taxon>
        <taxon>Stappiaceae</taxon>
        <taxon>Roseibium</taxon>
    </lineage>
</organism>
<evidence type="ECO:0000259" key="4">
    <source>
        <dbReference type="PROSITE" id="PS51278"/>
    </source>
</evidence>
<dbReference type="GO" id="GO:0006529">
    <property type="term" value="P:asparagine biosynthetic process"/>
    <property type="evidence" value="ECO:0007669"/>
    <property type="project" value="InterPro"/>
</dbReference>
<dbReference type="EC" id="6.3.5.4" evidence="2"/>